<dbReference type="InterPro" id="IPR002931">
    <property type="entry name" value="Transglutaminase-like"/>
</dbReference>
<dbReference type="PANTHER" id="PTHR33490">
    <property type="entry name" value="BLR5614 PROTEIN-RELATED"/>
    <property type="match status" value="1"/>
</dbReference>
<organism evidence="2 3">
    <name type="scientific">Diaminobutyricimonas aerilata</name>
    <dbReference type="NCBI Taxonomy" id="1162967"/>
    <lineage>
        <taxon>Bacteria</taxon>
        <taxon>Bacillati</taxon>
        <taxon>Actinomycetota</taxon>
        <taxon>Actinomycetes</taxon>
        <taxon>Micrococcales</taxon>
        <taxon>Microbacteriaceae</taxon>
        <taxon>Diaminobutyricimonas</taxon>
    </lineage>
</organism>
<dbReference type="Gene3D" id="2.60.40.2250">
    <property type="match status" value="1"/>
</dbReference>
<accession>A0A2M9CLH0</accession>
<dbReference type="Gene3D" id="3.10.620.30">
    <property type="match status" value="1"/>
</dbReference>
<feature type="domain" description="Transglutaminase-like" evidence="1">
    <location>
        <begin position="148"/>
        <end position="208"/>
    </location>
</feature>
<name>A0A2M9CLH0_9MICO</name>
<dbReference type="EMBL" id="PGFF01000001">
    <property type="protein sequence ID" value="PJJ72745.1"/>
    <property type="molecule type" value="Genomic_DNA"/>
</dbReference>
<dbReference type="AlphaFoldDB" id="A0A2M9CLH0"/>
<dbReference type="PANTHER" id="PTHR33490:SF12">
    <property type="entry name" value="BLL5557 PROTEIN"/>
    <property type="match status" value="1"/>
</dbReference>
<dbReference type="OrthoDB" id="5438043at2"/>
<dbReference type="Pfam" id="PF01841">
    <property type="entry name" value="Transglut_core"/>
    <property type="match status" value="1"/>
</dbReference>
<evidence type="ECO:0000259" key="1">
    <source>
        <dbReference type="SMART" id="SM00460"/>
    </source>
</evidence>
<reference evidence="2 3" key="1">
    <citation type="submission" date="2017-11" db="EMBL/GenBank/DDBJ databases">
        <title>Genomic Encyclopedia of Archaeal and Bacterial Type Strains, Phase II (KMG-II): From Individual Species to Whole Genera.</title>
        <authorList>
            <person name="Goeker M."/>
        </authorList>
    </citation>
    <scope>NUCLEOTIDE SEQUENCE [LARGE SCALE GENOMIC DNA]</scope>
    <source>
        <strain evidence="2 3">DSM 27393</strain>
    </source>
</reference>
<proteinExistence type="predicted"/>
<dbReference type="Proteomes" id="UP000228758">
    <property type="component" value="Unassembled WGS sequence"/>
</dbReference>
<dbReference type="RefSeq" id="WP_100366033.1">
    <property type="nucleotide sequence ID" value="NZ_PGFF01000001.1"/>
</dbReference>
<protein>
    <submittedName>
        <fullName evidence="2">Transglutaminase superfamily protein</fullName>
    </submittedName>
</protein>
<gene>
    <name evidence="2" type="ORF">CLV46_2320</name>
</gene>
<dbReference type="SUPFAM" id="SSF54001">
    <property type="entry name" value="Cysteine proteinases"/>
    <property type="match status" value="1"/>
</dbReference>
<keyword evidence="3" id="KW-1185">Reference proteome</keyword>
<evidence type="ECO:0000313" key="2">
    <source>
        <dbReference type="EMBL" id="PJJ72745.1"/>
    </source>
</evidence>
<dbReference type="SMART" id="SM00460">
    <property type="entry name" value="TGc"/>
    <property type="match status" value="1"/>
</dbReference>
<dbReference type="InterPro" id="IPR038765">
    <property type="entry name" value="Papain-like_cys_pep_sf"/>
</dbReference>
<evidence type="ECO:0000313" key="3">
    <source>
        <dbReference type="Proteomes" id="UP000228758"/>
    </source>
</evidence>
<comment type="caution">
    <text evidence="2">The sequence shown here is derived from an EMBL/GenBank/DDBJ whole genome shotgun (WGS) entry which is preliminary data.</text>
</comment>
<sequence length="263" mass="28087">MRRVVTADIEALLGDSTALAFAVAVADGVERDEELELSLDGRPVEATELADLHDTRLHALRAGPGRLALRYRAVVSGQAEPPSVTPLDAIVYARPSRYCPSDALTPTARELFAGLAGHDLLRAVRDWVNGRTAYVSGSSSPTDSAMETLLSRRGVCRDFAHLVIAMLRALDVPARLVAVYAPGLAPMDFHAVVEAAVDGRWFVLDATGLAPRQSLLRISTGRDAADTAFLTNTLADLELTRLEVSATVDELPGDDHTAPVQLG</sequence>